<dbReference type="PANTHER" id="PTHR35861:SF2">
    <property type="entry name" value="FELS-2 PROPHAGE PROTEIN"/>
    <property type="match status" value="1"/>
</dbReference>
<evidence type="ECO:0000313" key="2">
    <source>
        <dbReference type="Proteomes" id="UP000184010"/>
    </source>
</evidence>
<organism evidence="1 2">
    <name type="scientific">Desulfitobacterium chlororespirans DSM 11544</name>
    <dbReference type="NCBI Taxonomy" id="1121395"/>
    <lineage>
        <taxon>Bacteria</taxon>
        <taxon>Bacillati</taxon>
        <taxon>Bacillota</taxon>
        <taxon>Clostridia</taxon>
        <taxon>Eubacteriales</taxon>
        <taxon>Desulfitobacteriaceae</taxon>
        <taxon>Desulfitobacterium</taxon>
    </lineage>
</organism>
<sequence length="485" mass="52983">MAYKHGVYVGEVPTSIISPVEATAGLQVVVGTAPINLAESKEYVNKPLLAYSYSEAVQALGYSNDWDSYTLCEAMYTAFSLYGVTPIVFINVLDPSSHVEEATGSTVDVLNGKATINVEGVLLDTLKVKLNQVSEAELIKDVDYTASFDDGGKVIIAPIPGGGIPAEQTSLWASYSRLDPGKVTETDIIGGVDIETGDLTGLELMNTVFPKFGLVPGTLLVPKFSKKPMVEAVMKAKVGVINTYFKAIALVDVDSTEANNYTKVAEWKNQNNYTAANEVVCWPKIALGDNVFHLSTQLASLMNHVDSLYGDIPYKSPSNEALQMNRMMLEDGKEINLGPDQAAYLNGQGIVTALNFIGGWRAWGNRTGTYPAVSDVKDSFIPVRRMHNWVANTIILTTWQKVDDPTNRRLIDTVVDNLNIWLNGLTAEGALIGGRVEFRSEENPITDLLNGIVRFHVFLAEPTPAESIEFTLEFDATYYNQLFAV</sequence>
<dbReference type="InterPro" id="IPR052042">
    <property type="entry name" value="Tail_sheath_structural"/>
</dbReference>
<dbReference type="EMBL" id="FRDN01000009">
    <property type="protein sequence ID" value="SHN77247.1"/>
    <property type="molecule type" value="Genomic_DNA"/>
</dbReference>
<protein>
    <submittedName>
        <fullName evidence="1">Uncharacterized protein</fullName>
    </submittedName>
</protein>
<gene>
    <name evidence="1" type="ORF">SAMN02745215_02861</name>
</gene>
<dbReference type="Proteomes" id="UP000184010">
    <property type="component" value="Unassembled WGS sequence"/>
</dbReference>
<keyword evidence="2" id="KW-1185">Reference proteome</keyword>
<proteinExistence type="predicted"/>
<dbReference type="STRING" id="1121395.SAMN02745215_02861"/>
<evidence type="ECO:0000313" key="1">
    <source>
        <dbReference type="EMBL" id="SHN77247.1"/>
    </source>
</evidence>
<dbReference type="RefSeq" id="WP_072773233.1">
    <property type="nucleotide sequence ID" value="NZ_FRDN01000009.1"/>
</dbReference>
<dbReference type="AlphaFoldDB" id="A0A1M7U2Y8"/>
<reference evidence="2" key="1">
    <citation type="submission" date="2016-12" db="EMBL/GenBank/DDBJ databases">
        <authorList>
            <person name="Varghese N."/>
            <person name="Submissions S."/>
        </authorList>
    </citation>
    <scope>NUCLEOTIDE SEQUENCE [LARGE SCALE GENOMIC DNA]</scope>
    <source>
        <strain evidence="2">DSM 11544</strain>
    </source>
</reference>
<dbReference type="PANTHER" id="PTHR35861">
    <property type="match status" value="1"/>
</dbReference>
<name>A0A1M7U2Y8_9FIRM</name>
<accession>A0A1M7U2Y8</accession>